<keyword evidence="4" id="KW-1185">Reference proteome</keyword>
<dbReference type="InterPro" id="IPR036291">
    <property type="entry name" value="NAD(P)-bd_dom_sf"/>
</dbReference>
<accession>A0ABU8S7Q2</accession>
<dbReference type="PANTHER" id="PTHR42760:SF122">
    <property type="entry name" value="NAD(P)-BINDING PROTEIN"/>
    <property type="match status" value="1"/>
</dbReference>
<gene>
    <name evidence="3" type="ORF">WG900_08640</name>
</gene>
<protein>
    <submittedName>
        <fullName evidence="3">SDR family NAD(P)-dependent oxidoreductase</fullName>
    </submittedName>
</protein>
<dbReference type="InterPro" id="IPR002347">
    <property type="entry name" value="SDR_fam"/>
</dbReference>
<dbReference type="Proteomes" id="UP001379235">
    <property type="component" value="Unassembled WGS sequence"/>
</dbReference>
<evidence type="ECO:0000256" key="2">
    <source>
        <dbReference type="RuleBase" id="RU000363"/>
    </source>
</evidence>
<evidence type="ECO:0000256" key="1">
    <source>
        <dbReference type="ARBA" id="ARBA00006484"/>
    </source>
</evidence>
<reference evidence="3 4" key="1">
    <citation type="submission" date="2024-03" db="EMBL/GenBank/DDBJ databases">
        <authorList>
            <person name="Jo J.-H."/>
        </authorList>
    </citation>
    <scope>NUCLEOTIDE SEQUENCE [LARGE SCALE GENOMIC DNA]</scope>
    <source>
        <strain evidence="3 4">AS3R-12</strain>
    </source>
</reference>
<dbReference type="CDD" id="cd05233">
    <property type="entry name" value="SDR_c"/>
    <property type="match status" value="1"/>
</dbReference>
<evidence type="ECO:0000313" key="3">
    <source>
        <dbReference type="EMBL" id="MEJ6009987.1"/>
    </source>
</evidence>
<name>A0ABU8S7Q2_9SPHN</name>
<evidence type="ECO:0000313" key="4">
    <source>
        <dbReference type="Proteomes" id="UP001379235"/>
    </source>
</evidence>
<organism evidence="3 4">
    <name type="scientific">Novosphingobium aquae</name>
    <dbReference type="NCBI Taxonomy" id="3133435"/>
    <lineage>
        <taxon>Bacteria</taxon>
        <taxon>Pseudomonadati</taxon>
        <taxon>Pseudomonadota</taxon>
        <taxon>Alphaproteobacteria</taxon>
        <taxon>Sphingomonadales</taxon>
        <taxon>Sphingomonadaceae</taxon>
        <taxon>Novosphingobium</taxon>
    </lineage>
</organism>
<dbReference type="PRINTS" id="PR00080">
    <property type="entry name" value="SDRFAMILY"/>
</dbReference>
<dbReference type="EMBL" id="JBBHJY010000003">
    <property type="protein sequence ID" value="MEJ6009987.1"/>
    <property type="molecule type" value="Genomic_DNA"/>
</dbReference>
<dbReference type="SUPFAM" id="SSF51735">
    <property type="entry name" value="NAD(P)-binding Rossmann-fold domains"/>
    <property type="match status" value="1"/>
</dbReference>
<dbReference type="PRINTS" id="PR00081">
    <property type="entry name" value="GDHRDH"/>
</dbReference>
<dbReference type="Gene3D" id="3.40.50.720">
    <property type="entry name" value="NAD(P)-binding Rossmann-like Domain"/>
    <property type="match status" value="1"/>
</dbReference>
<proteinExistence type="inferred from homology"/>
<dbReference type="RefSeq" id="WP_339966334.1">
    <property type="nucleotide sequence ID" value="NZ_JBBHJY010000003.1"/>
</dbReference>
<dbReference type="Pfam" id="PF00106">
    <property type="entry name" value="adh_short"/>
    <property type="match status" value="1"/>
</dbReference>
<comment type="caution">
    <text evidence="3">The sequence shown here is derived from an EMBL/GenBank/DDBJ whole genome shotgun (WGS) entry which is preliminary data.</text>
</comment>
<dbReference type="PANTHER" id="PTHR42760">
    <property type="entry name" value="SHORT-CHAIN DEHYDROGENASES/REDUCTASES FAMILY MEMBER"/>
    <property type="match status" value="1"/>
</dbReference>
<comment type="similarity">
    <text evidence="1 2">Belongs to the short-chain dehydrogenases/reductases (SDR) family.</text>
</comment>
<sequence>MDLGLAGKVAIVTGGTANIGRAIVLALAAEGARVMFTGRDAKAGAKVVDLTKENGADEARFLAVDMLAEGAAQRILEAAEELGPIEVLVNNVGGNSTKGMFVDSDPSLWLGDYDINMRTVLAMSHAVLPGMIERKSGAIVNIGSTAGIVGDYQLAVYSAMKGAVHAFTQVLAKEVGQHGIRVNCVAPYGTMSADPAAYSTGSRFNPASNFFAEAFGNSSEHDKSMRARQPLLGRPVGKPEEVASLVAWLASAQASWVTGQIYQVDGGALLR</sequence>